<feature type="domain" description="RING zinc finger-like" evidence="2">
    <location>
        <begin position="453"/>
        <end position="489"/>
    </location>
</feature>
<evidence type="ECO:0000256" key="1">
    <source>
        <dbReference type="SAM" id="MobiDB-lite"/>
    </source>
</evidence>
<sequence>MPPRTHLTSQFAVSGTENEVVCPLRNQDSSACRKRCLGEKKYRSMQEHIRRAHPEYYIPKLPATKESFELMITSPPHERPAIDPNHANHHHSHSHSSHSNNNHIPQHSDPSGLSPAFHFDTRLGSGSSLEGYHTLGQHDGGYYTADDPHALALYNGMQAEQRSSGEYRRGSLIPTISAANALAQLHYHRSNSESGWGENNMQVNFPVLADSPVTEADCLQNYFHDQGHDYKNNQLHVDPALQDSAFMHDQAYNVGADQDQQGLLPSNLARSPPDRTTTLPPLQRSLSRSGQMGRPRKSSLTSARISKHERKRSKELGQLHPGRRWEDLIEAAASATEEEGSRDLTPIPASPYQSPQGNSRTSLPPFALGSQFQSFQASPLNRALTPPPADHTGLDLQTFPSVDSSLSSNLSHAHHNSADSGSQFHIMNPSSIDSTSSPMFNANKTEGVTHASYCAGCRRPANINDMFGCSGCMGPLCGACTDALARAARKRLDRRIYPTKGKLGKRVSISALPKMSTHTPVALKGLPTPLTRPVSSTFGHGPGEPFNIAAHQERLDSTFKLDDEPPLDCDPGADMFLPDEPVFMEPAELEKCLDEHEVLNSIEDDDLDITTMIKSDGYEAG</sequence>
<feature type="region of interest" description="Disordered" evidence="1">
    <location>
        <begin position="75"/>
        <end position="119"/>
    </location>
</feature>
<comment type="caution">
    <text evidence="3">The sequence shown here is derived from an EMBL/GenBank/DDBJ whole genome shotgun (WGS) entry which is preliminary data.</text>
</comment>
<keyword evidence="4" id="KW-1185">Reference proteome</keyword>
<feature type="region of interest" description="Disordered" evidence="1">
    <location>
        <begin position="262"/>
        <end position="366"/>
    </location>
</feature>
<proteinExistence type="predicted"/>
<feature type="compositionally biased region" description="Polar residues" evidence="1">
    <location>
        <begin position="274"/>
        <end position="290"/>
    </location>
</feature>
<dbReference type="STRING" id="357750.A0A2S6C437"/>
<gene>
    <name evidence="3" type="ORF">CBER1_02499</name>
</gene>
<feature type="compositionally biased region" description="Basic and acidic residues" evidence="1">
    <location>
        <begin position="312"/>
        <end position="327"/>
    </location>
</feature>
<dbReference type="Pfam" id="PF25080">
    <property type="entry name" value="zf_RING-like"/>
    <property type="match status" value="1"/>
</dbReference>
<feature type="compositionally biased region" description="Polar residues" evidence="1">
    <location>
        <begin position="351"/>
        <end position="362"/>
    </location>
</feature>
<organism evidence="3 4">
    <name type="scientific">Cercospora berteroae</name>
    <dbReference type="NCBI Taxonomy" id="357750"/>
    <lineage>
        <taxon>Eukaryota</taxon>
        <taxon>Fungi</taxon>
        <taxon>Dikarya</taxon>
        <taxon>Ascomycota</taxon>
        <taxon>Pezizomycotina</taxon>
        <taxon>Dothideomycetes</taxon>
        <taxon>Dothideomycetidae</taxon>
        <taxon>Mycosphaerellales</taxon>
        <taxon>Mycosphaerellaceae</taxon>
        <taxon>Cercospora</taxon>
    </lineage>
</organism>
<feature type="region of interest" description="Disordered" evidence="1">
    <location>
        <begin position="380"/>
        <end position="439"/>
    </location>
</feature>
<feature type="compositionally biased region" description="Polar residues" evidence="1">
    <location>
        <begin position="421"/>
        <end position="439"/>
    </location>
</feature>
<dbReference type="Proteomes" id="UP000237631">
    <property type="component" value="Unassembled WGS sequence"/>
</dbReference>
<evidence type="ECO:0000259" key="2">
    <source>
        <dbReference type="Pfam" id="PF25080"/>
    </source>
</evidence>
<dbReference type="InterPro" id="IPR056929">
    <property type="entry name" value="Znf_RING-like"/>
</dbReference>
<protein>
    <recommendedName>
        <fullName evidence="2">RING zinc finger-like domain-containing protein</fullName>
    </recommendedName>
</protein>
<name>A0A2S6C437_9PEZI</name>
<feature type="compositionally biased region" description="Basic residues" evidence="1">
    <location>
        <begin position="87"/>
        <end position="96"/>
    </location>
</feature>
<evidence type="ECO:0000313" key="3">
    <source>
        <dbReference type="EMBL" id="PPJ54487.1"/>
    </source>
</evidence>
<dbReference type="OrthoDB" id="5405791at2759"/>
<evidence type="ECO:0000313" key="4">
    <source>
        <dbReference type="Proteomes" id="UP000237631"/>
    </source>
</evidence>
<reference evidence="4" key="1">
    <citation type="journal article" date="2017" name="bioRxiv">
        <title>Conservation of a gene cluster reveals novel cercosporin biosynthetic mechanisms and extends production to the genus Colletotrichum.</title>
        <authorList>
            <person name="de Jonge R."/>
            <person name="Ebert M.K."/>
            <person name="Huitt-Roehl C.R."/>
            <person name="Pal P."/>
            <person name="Suttle J.C."/>
            <person name="Spanner R.E."/>
            <person name="Neubauer J.D."/>
            <person name="Jurick W.M.II."/>
            <person name="Stott K.A."/>
            <person name="Secor G.A."/>
            <person name="Thomma B.P.H.J."/>
            <person name="Van de Peer Y."/>
            <person name="Townsend C.A."/>
            <person name="Bolton M.D."/>
        </authorList>
    </citation>
    <scope>NUCLEOTIDE SEQUENCE [LARGE SCALE GENOMIC DNA]</scope>
    <source>
        <strain evidence="4">CBS538.71</strain>
    </source>
</reference>
<dbReference type="EMBL" id="PNEN01000562">
    <property type="protein sequence ID" value="PPJ54487.1"/>
    <property type="molecule type" value="Genomic_DNA"/>
</dbReference>
<dbReference type="AlphaFoldDB" id="A0A2S6C437"/>
<accession>A0A2S6C437</accession>